<feature type="domain" description="HTH gntR-type" evidence="4">
    <location>
        <begin position="21"/>
        <end position="88"/>
    </location>
</feature>
<dbReference type="Proteomes" id="UP000325811">
    <property type="component" value="Chromosome II"/>
</dbReference>
<dbReference type="GO" id="GO:0003700">
    <property type="term" value="F:DNA-binding transcription factor activity"/>
    <property type="evidence" value="ECO:0007669"/>
    <property type="project" value="InterPro"/>
</dbReference>
<protein>
    <submittedName>
        <fullName evidence="5">Transcriptional regulator</fullName>
    </submittedName>
</protein>
<dbReference type="InterPro" id="IPR011711">
    <property type="entry name" value="GntR_C"/>
</dbReference>
<dbReference type="EMBL" id="LR699554">
    <property type="protein sequence ID" value="VVD34461.1"/>
    <property type="molecule type" value="Genomic_DNA"/>
</dbReference>
<proteinExistence type="predicted"/>
<evidence type="ECO:0000256" key="3">
    <source>
        <dbReference type="ARBA" id="ARBA00023163"/>
    </source>
</evidence>
<dbReference type="Pfam" id="PF07729">
    <property type="entry name" value="FCD"/>
    <property type="match status" value="1"/>
</dbReference>
<evidence type="ECO:0000256" key="2">
    <source>
        <dbReference type="ARBA" id="ARBA00023125"/>
    </source>
</evidence>
<accession>A0A5Q4ZF99</accession>
<dbReference type="GO" id="GO:0003677">
    <property type="term" value="F:DNA binding"/>
    <property type="evidence" value="ECO:0007669"/>
    <property type="project" value="UniProtKB-KW"/>
</dbReference>
<dbReference type="PROSITE" id="PS50949">
    <property type="entry name" value="HTH_GNTR"/>
    <property type="match status" value="1"/>
</dbReference>
<sequence>MSEKSSATIGDAELTTDFGQGSLAQYVYAQLRQEIRDRHLASGDRLRETDIAERLAVSRTPVREALKRLEAEGVVRFASPRGFVVVQLSPKQVMELYAMRKVLVGAAARFAAEQASPIEILSMQQVIGQLERAKSADEVASLNRRLHEIIVAAAHNEYLYKTSNVLIDALGLLGSTTYSMPGRIKSGLKENKEIVACIAKHDADGAERAAHQHVAAATELRLQMLFGAEADASAAARSGARV</sequence>
<dbReference type="PANTHER" id="PTHR43537:SF49">
    <property type="entry name" value="TRANSCRIPTIONAL REGULATORY PROTEIN"/>
    <property type="match status" value="1"/>
</dbReference>
<dbReference type="SUPFAM" id="SSF46785">
    <property type="entry name" value="Winged helix' DNA-binding domain"/>
    <property type="match status" value="1"/>
</dbReference>
<keyword evidence="6" id="KW-1185">Reference proteome</keyword>
<dbReference type="Pfam" id="PF00392">
    <property type="entry name" value="GntR"/>
    <property type="match status" value="1"/>
</dbReference>
<dbReference type="AlphaFoldDB" id="A0A5Q4ZF99"/>
<dbReference type="Gene3D" id="1.20.120.530">
    <property type="entry name" value="GntR ligand-binding domain-like"/>
    <property type="match status" value="1"/>
</dbReference>
<evidence type="ECO:0000313" key="6">
    <source>
        <dbReference type="Proteomes" id="UP000325811"/>
    </source>
</evidence>
<dbReference type="Gene3D" id="1.10.10.10">
    <property type="entry name" value="Winged helix-like DNA-binding domain superfamily/Winged helix DNA-binding domain"/>
    <property type="match status" value="1"/>
</dbReference>
<dbReference type="PANTHER" id="PTHR43537">
    <property type="entry name" value="TRANSCRIPTIONAL REGULATOR, GNTR FAMILY"/>
    <property type="match status" value="1"/>
</dbReference>
<reference evidence="5 6" key="1">
    <citation type="submission" date="2019-08" db="EMBL/GenBank/DDBJ databases">
        <authorList>
            <person name="Herpell B J."/>
        </authorList>
    </citation>
    <scope>NUCLEOTIDE SEQUENCE [LARGE SCALE GENOMIC DNA]</scope>
    <source>
        <strain evidence="6">Msb3</strain>
    </source>
</reference>
<keyword evidence="2" id="KW-0238">DNA-binding</keyword>
<dbReference type="SMART" id="SM00895">
    <property type="entry name" value="FCD"/>
    <property type="match status" value="1"/>
</dbReference>
<keyword evidence="3" id="KW-0804">Transcription</keyword>
<dbReference type="InterPro" id="IPR036388">
    <property type="entry name" value="WH-like_DNA-bd_sf"/>
</dbReference>
<dbReference type="CDD" id="cd07377">
    <property type="entry name" value="WHTH_GntR"/>
    <property type="match status" value="1"/>
</dbReference>
<keyword evidence="1" id="KW-0805">Transcription regulation</keyword>
<dbReference type="InterPro" id="IPR036390">
    <property type="entry name" value="WH_DNA-bd_sf"/>
</dbReference>
<evidence type="ECO:0000313" key="5">
    <source>
        <dbReference type="EMBL" id="VVD34461.1"/>
    </source>
</evidence>
<dbReference type="RefSeq" id="WP_007178461.1">
    <property type="nucleotide sequence ID" value="NZ_LR699554.1"/>
</dbReference>
<dbReference type="SMART" id="SM00345">
    <property type="entry name" value="HTH_GNTR"/>
    <property type="match status" value="1"/>
</dbReference>
<evidence type="ECO:0000256" key="1">
    <source>
        <dbReference type="ARBA" id="ARBA00023015"/>
    </source>
</evidence>
<dbReference type="InterPro" id="IPR008920">
    <property type="entry name" value="TF_FadR/GntR_C"/>
</dbReference>
<dbReference type="InterPro" id="IPR000524">
    <property type="entry name" value="Tscrpt_reg_HTH_GntR"/>
</dbReference>
<dbReference type="PRINTS" id="PR00035">
    <property type="entry name" value="HTHGNTR"/>
</dbReference>
<dbReference type="KEGG" id="pdio:PDMSB3_3177.1"/>
<dbReference type="SUPFAM" id="SSF48008">
    <property type="entry name" value="GntR ligand-binding domain-like"/>
    <property type="match status" value="1"/>
</dbReference>
<evidence type="ECO:0000259" key="4">
    <source>
        <dbReference type="PROSITE" id="PS50949"/>
    </source>
</evidence>
<gene>
    <name evidence="5" type="ORF">PDMSB3_3177</name>
</gene>
<organism evidence="5 6">
    <name type="scientific">Paraburkholderia dioscoreae</name>
    <dbReference type="NCBI Taxonomy" id="2604047"/>
    <lineage>
        <taxon>Bacteria</taxon>
        <taxon>Pseudomonadati</taxon>
        <taxon>Pseudomonadota</taxon>
        <taxon>Betaproteobacteria</taxon>
        <taxon>Burkholderiales</taxon>
        <taxon>Burkholderiaceae</taxon>
        <taxon>Paraburkholderia</taxon>
    </lineage>
</organism>
<name>A0A5Q4ZF99_9BURK</name>